<comment type="caution">
    <text evidence="1">The sequence shown here is derived from an EMBL/GenBank/DDBJ whole genome shotgun (WGS) entry which is preliminary data.</text>
</comment>
<protein>
    <submittedName>
        <fullName evidence="1">Uncharacterized protein</fullName>
    </submittedName>
</protein>
<reference evidence="1" key="1">
    <citation type="journal article" date="2023" name="G3 (Bethesda)">
        <title>A reference genome for the long-term kleptoplast-retaining sea slug Elysia crispata morphotype clarki.</title>
        <authorList>
            <person name="Eastman K.E."/>
            <person name="Pendleton A.L."/>
            <person name="Shaikh M.A."/>
            <person name="Suttiyut T."/>
            <person name="Ogas R."/>
            <person name="Tomko P."/>
            <person name="Gavelis G."/>
            <person name="Widhalm J.R."/>
            <person name="Wisecaver J.H."/>
        </authorList>
    </citation>
    <scope>NUCLEOTIDE SEQUENCE</scope>
    <source>
        <strain evidence="1">ECLA1</strain>
    </source>
</reference>
<proteinExistence type="predicted"/>
<accession>A0AAE1ANE1</accession>
<keyword evidence="2" id="KW-1185">Reference proteome</keyword>
<evidence type="ECO:0000313" key="2">
    <source>
        <dbReference type="Proteomes" id="UP001283361"/>
    </source>
</evidence>
<sequence length="122" mass="13844">MDFTLGTRERTSNRQGLIWKHNEEKYETVPIHTYIRLAKDVQLGSSGFCFTPLTPLIFGSNGREDSSHMAASRQDSWGWSKAVMAAQFCMLITLASVAASRVRILCQPSWLTKRFWLTSSLN</sequence>
<evidence type="ECO:0000313" key="1">
    <source>
        <dbReference type="EMBL" id="KAK3791032.1"/>
    </source>
</evidence>
<organism evidence="1 2">
    <name type="scientific">Elysia crispata</name>
    <name type="common">lettuce slug</name>
    <dbReference type="NCBI Taxonomy" id="231223"/>
    <lineage>
        <taxon>Eukaryota</taxon>
        <taxon>Metazoa</taxon>
        <taxon>Spiralia</taxon>
        <taxon>Lophotrochozoa</taxon>
        <taxon>Mollusca</taxon>
        <taxon>Gastropoda</taxon>
        <taxon>Heterobranchia</taxon>
        <taxon>Euthyneura</taxon>
        <taxon>Panpulmonata</taxon>
        <taxon>Sacoglossa</taxon>
        <taxon>Placobranchoidea</taxon>
        <taxon>Plakobranchidae</taxon>
        <taxon>Elysia</taxon>
    </lineage>
</organism>
<dbReference type="Proteomes" id="UP001283361">
    <property type="component" value="Unassembled WGS sequence"/>
</dbReference>
<name>A0AAE1ANE1_9GAST</name>
<gene>
    <name evidence="1" type="ORF">RRG08_001796</name>
</gene>
<dbReference type="AlphaFoldDB" id="A0AAE1ANE1"/>
<dbReference type="EMBL" id="JAWDGP010001489">
    <property type="protein sequence ID" value="KAK3791032.1"/>
    <property type="molecule type" value="Genomic_DNA"/>
</dbReference>